<dbReference type="Proteomes" id="UP000186917">
    <property type="component" value="Unassembled WGS sequence"/>
</dbReference>
<dbReference type="AlphaFoldDB" id="A0A1N7RCG8"/>
<evidence type="ECO:0000313" key="2">
    <source>
        <dbReference type="Proteomes" id="UP000186917"/>
    </source>
</evidence>
<sequence>MAELNKYLTYKDNYALAKCVNFVNGKTHKTNAYPSSSLSTTTDAAIINLFMKTIQQPLKRLLSLMGLLLLWVYGKPQDTTEHHTNTVTISLNQAVTMARAGNKSLQRAAQQQHMTYDRIGIEKDNQTPERSAGIERIAEHFNNISERINAQMKYYQLFYTIGTLQATPAMSSLKPE</sequence>
<evidence type="ECO:0000313" key="1">
    <source>
        <dbReference type="EMBL" id="SIT32742.1"/>
    </source>
</evidence>
<dbReference type="STRING" id="477680.SAMN05421788_111216"/>
<dbReference type="SUPFAM" id="SSF56954">
    <property type="entry name" value="Outer membrane efflux proteins (OEP)"/>
    <property type="match status" value="1"/>
</dbReference>
<protein>
    <submittedName>
        <fullName evidence="1">Uncharacterized protein</fullName>
    </submittedName>
</protein>
<gene>
    <name evidence="1" type="ORF">SAMN05421788_111216</name>
</gene>
<proteinExistence type="predicted"/>
<organism evidence="1 2">
    <name type="scientific">Filimonas lacunae</name>
    <dbReference type="NCBI Taxonomy" id="477680"/>
    <lineage>
        <taxon>Bacteria</taxon>
        <taxon>Pseudomonadati</taxon>
        <taxon>Bacteroidota</taxon>
        <taxon>Chitinophagia</taxon>
        <taxon>Chitinophagales</taxon>
        <taxon>Chitinophagaceae</taxon>
        <taxon>Filimonas</taxon>
    </lineage>
</organism>
<dbReference type="EMBL" id="FTOR01000011">
    <property type="protein sequence ID" value="SIT32742.1"/>
    <property type="molecule type" value="Genomic_DNA"/>
</dbReference>
<keyword evidence="2" id="KW-1185">Reference proteome</keyword>
<name>A0A1N7RCG8_9BACT</name>
<reference evidence="2" key="1">
    <citation type="submission" date="2017-01" db="EMBL/GenBank/DDBJ databases">
        <authorList>
            <person name="Varghese N."/>
            <person name="Submissions S."/>
        </authorList>
    </citation>
    <scope>NUCLEOTIDE SEQUENCE [LARGE SCALE GENOMIC DNA]</scope>
    <source>
        <strain evidence="2">DSM 21054</strain>
    </source>
</reference>
<accession>A0A1N7RCG8</accession>